<protein>
    <submittedName>
        <fullName evidence="1">Kinase</fullName>
    </submittedName>
</protein>
<sequence length="187" mass="21359">MTRLAMMTVGKTHSGKTTFAKLLAKELPNTVVIDQDRQAKFLNDHYPQLLPEKGPNRIKHDLTRTLAEYAAEHTNCHLILSNSNLGEKDRREWLDRYKEYGFETVLVCFNLSEDMLRLRIRKSQKSTDVFRVSLTYDDLLERQQKQFPDVMPAAGEADHLFTVSGTEEINPVIGRILGLAGGKGRRT</sequence>
<keyword evidence="1" id="KW-0808">Transferase</keyword>
<reference evidence="1 2" key="1">
    <citation type="submission" date="2024-06" db="EMBL/GenBank/DDBJ databases">
        <title>Genomic Encyclopedia of Type Strains, Phase IV (KMG-IV): sequencing the most valuable type-strain genomes for metagenomic binning, comparative biology and taxonomic classification.</title>
        <authorList>
            <person name="Goeker M."/>
        </authorList>
    </citation>
    <scope>NUCLEOTIDE SEQUENCE [LARGE SCALE GENOMIC DNA]</scope>
    <source>
        <strain evidence="1 2">DSM 26128</strain>
    </source>
</reference>
<keyword evidence="2" id="KW-1185">Reference proteome</keyword>
<comment type="caution">
    <text evidence="1">The sequence shown here is derived from an EMBL/GenBank/DDBJ whole genome shotgun (WGS) entry which is preliminary data.</text>
</comment>
<dbReference type="SUPFAM" id="SSF52540">
    <property type="entry name" value="P-loop containing nucleoside triphosphate hydrolases"/>
    <property type="match status" value="1"/>
</dbReference>
<dbReference type="GO" id="GO:0016301">
    <property type="term" value="F:kinase activity"/>
    <property type="evidence" value="ECO:0007669"/>
    <property type="project" value="UniProtKB-KW"/>
</dbReference>
<evidence type="ECO:0000313" key="2">
    <source>
        <dbReference type="Proteomes" id="UP001549099"/>
    </source>
</evidence>
<proteinExistence type="predicted"/>
<organism evidence="1 2">
    <name type="scientific">Bhargavaea ullalensis</name>
    <dbReference type="NCBI Taxonomy" id="1265685"/>
    <lineage>
        <taxon>Bacteria</taxon>
        <taxon>Bacillati</taxon>
        <taxon>Bacillota</taxon>
        <taxon>Bacilli</taxon>
        <taxon>Bacillales</taxon>
        <taxon>Caryophanaceae</taxon>
        <taxon>Bhargavaea</taxon>
    </lineage>
</organism>
<accession>A0ABV2GB71</accession>
<dbReference type="EMBL" id="JBEPLW010000008">
    <property type="protein sequence ID" value="MET3575477.1"/>
    <property type="molecule type" value="Genomic_DNA"/>
</dbReference>
<gene>
    <name evidence="1" type="ORF">ABID49_001382</name>
</gene>
<dbReference type="Pfam" id="PF13671">
    <property type="entry name" value="AAA_33"/>
    <property type="match status" value="1"/>
</dbReference>
<dbReference type="Gene3D" id="3.40.50.300">
    <property type="entry name" value="P-loop containing nucleotide triphosphate hydrolases"/>
    <property type="match status" value="1"/>
</dbReference>
<evidence type="ECO:0000313" key="1">
    <source>
        <dbReference type="EMBL" id="MET3575477.1"/>
    </source>
</evidence>
<name>A0ABV2GB71_9BACL</name>
<keyword evidence="1" id="KW-0418">Kinase</keyword>
<dbReference type="RefSeq" id="WP_354196677.1">
    <property type="nucleotide sequence ID" value="NZ_JBEPLW010000008.1"/>
</dbReference>
<dbReference type="InterPro" id="IPR027417">
    <property type="entry name" value="P-loop_NTPase"/>
</dbReference>
<dbReference type="Proteomes" id="UP001549099">
    <property type="component" value="Unassembled WGS sequence"/>
</dbReference>